<feature type="region of interest" description="Disordered" evidence="1">
    <location>
        <begin position="1"/>
        <end position="56"/>
    </location>
</feature>
<evidence type="ECO:0000313" key="2">
    <source>
        <dbReference type="EMBL" id="KAK4216832.1"/>
    </source>
</evidence>
<gene>
    <name evidence="2" type="ORF">QBC37DRAFT_397190</name>
</gene>
<dbReference type="Proteomes" id="UP001301769">
    <property type="component" value="Unassembled WGS sequence"/>
</dbReference>
<keyword evidence="3" id="KW-1185">Reference proteome</keyword>
<sequence>MAKPTTNKGKQPEPPEDPPGSRSPSNPPENRHPSPYSQARSSVSPTRSTSTLEVPSELEGKIDIETWGRLGILLDLTDPTTEQTNALIGTTVALWDRQDLFGRALQAEFTKLFEDWERNHWNQVSGTALKVMRHFLMDRGVFVGLVHQSVKNDLSLIALREKFRLWIEDEIITWQDKSPKFKDRLTPQRYQEITVEQKWRPPTMLTSLTKVNNPVDNPVDNPVNNPSDHTPSPLESLPTDEPGRRNWRRTHGPEYLYTDHTAPQGHQHPYGDRPQEGPPGFEQPNPKQILDFEKLYSTNNDNKFGGGFYDVLDTKVQIFKDYIERLSIPKGCAATLFPTMLKEKAKEFYYNTLFTPVQKKDFPYLVEAIKGHFDTEEARQFYLAEWRSTTLSKFVVDNPGKTKLECLDLMFDKLVKLQQSVTSLSKDQSVLRDQALLACREIPECSMALYNPAPTYEG</sequence>
<proteinExistence type="predicted"/>
<evidence type="ECO:0000313" key="3">
    <source>
        <dbReference type="Proteomes" id="UP001301769"/>
    </source>
</evidence>
<accession>A0AAN7BB59</accession>
<comment type="caution">
    <text evidence="2">The sequence shown here is derived from an EMBL/GenBank/DDBJ whole genome shotgun (WGS) entry which is preliminary data.</text>
</comment>
<protein>
    <submittedName>
        <fullName evidence="2">Uncharacterized protein</fullName>
    </submittedName>
</protein>
<name>A0AAN7BB59_9PEZI</name>
<evidence type="ECO:0000256" key="1">
    <source>
        <dbReference type="SAM" id="MobiDB-lite"/>
    </source>
</evidence>
<dbReference type="AlphaFoldDB" id="A0AAN7BB59"/>
<feature type="compositionally biased region" description="Low complexity" evidence="1">
    <location>
        <begin position="40"/>
        <end position="51"/>
    </location>
</feature>
<organism evidence="2 3">
    <name type="scientific">Rhypophila decipiens</name>
    <dbReference type="NCBI Taxonomy" id="261697"/>
    <lineage>
        <taxon>Eukaryota</taxon>
        <taxon>Fungi</taxon>
        <taxon>Dikarya</taxon>
        <taxon>Ascomycota</taxon>
        <taxon>Pezizomycotina</taxon>
        <taxon>Sordariomycetes</taxon>
        <taxon>Sordariomycetidae</taxon>
        <taxon>Sordariales</taxon>
        <taxon>Naviculisporaceae</taxon>
        <taxon>Rhypophila</taxon>
    </lineage>
</organism>
<feature type="region of interest" description="Disordered" evidence="1">
    <location>
        <begin position="207"/>
        <end position="286"/>
    </location>
</feature>
<feature type="compositionally biased region" description="Low complexity" evidence="1">
    <location>
        <begin position="211"/>
        <end position="226"/>
    </location>
</feature>
<reference evidence="2" key="1">
    <citation type="journal article" date="2023" name="Mol. Phylogenet. Evol.">
        <title>Genome-scale phylogeny and comparative genomics of the fungal order Sordariales.</title>
        <authorList>
            <person name="Hensen N."/>
            <person name="Bonometti L."/>
            <person name="Westerberg I."/>
            <person name="Brannstrom I.O."/>
            <person name="Guillou S."/>
            <person name="Cros-Aarteil S."/>
            <person name="Calhoun S."/>
            <person name="Haridas S."/>
            <person name="Kuo A."/>
            <person name="Mondo S."/>
            <person name="Pangilinan J."/>
            <person name="Riley R."/>
            <person name="LaButti K."/>
            <person name="Andreopoulos B."/>
            <person name="Lipzen A."/>
            <person name="Chen C."/>
            <person name="Yan M."/>
            <person name="Daum C."/>
            <person name="Ng V."/>
            <person name="Clum A."/>
            <person name="Steindorff A."/>
            <person name="Ohm R.A."/>
            <person name="Martin F."/>
            <person name="Silar P."/>
            <person name="Natvig D.O."/>
            <person name="Lalanne C."/>
            <person name="Gautier V."/>
            <person name="Ament-Velasquez S.L."/>
            <person name="Kruys A."/>
            <person name="Hutchinson M.I."/>
            <person name="Powell A.J."/>
            <person name="Barry K."/>
            <person name="Miller A.N."/>
            <person name="Grigoriev I.V."/>
            <person name="Debuchy R."/>
            <person name="Gladieux P."/>
            <person name="Hiltunen Thoren M."/>
            <person name="Johannesson H."/>
        </authorList>
    </citation>
    <scope>NUCLEOTIDE SEQUENCE</scope>
    <source>
        <strain evidence="2">PSN293</strain>
    </source>
</reference>
<reference evidence="2" key="2">
    <citation type="submission" date="2023-05" db="EMBL/GenBank/DDBJ databases">
        <authorList>
            <consortium name="Lawrence Berkeley National Laboratory"/>
            <person name="Steindorff A."/>
            <person name="Hensen N."/>
            <person name="Bonometti L."/>
            <person name="Westerberg I."/>
            <person name="Brannstrom I.O."/>
            <person name="Guillou S."/>
            <person name="Cros-Aarteil S."/>
            <person name="Calhoun S."/>
            <person name="Haridas S."/>
            <person name="Kuo A."/>
            <person name="Mondo S."/>
            <person name="Pangilinan J."/>
            <person name="Riley R."/>
            <person name="Labutti K."/>
            <person name="Andreopoulos B."/>
            <person name="Lipzen A."/>
            <person name="Chen C."/>
            <person name="Yanf M."/>
            <person name="Daum C."/>
            <person name="Ng V."/>
            <person name="Clum A."/>
            <person name="Ohm R."/>
            <person name="Martin F."/>
            <person name="Silar P."/>
            <person name="Natvig D."/>
            <person name="Lalanne C."/>
            <person name="Gautier V."/>
            <person name="Ament-Velasquez S.L."/>
            <person name="Kruys A."/>
            <person name="Hutchinson M.I."/>
            <person name="Powell A.J."/>
            <person name="Barry K."/>
            <person name="Miller A.N."/>
            <person name="Grigoriev I.V."/>
            <person name="Debuchy R."/>
            <person name="Gladieux P."/>
            <person name="Thoren M.H."/>
            <person name="Johannesson H."/>
        </authorList>
    </citation>
    <scope>NUCLEOTIDE SEQUENCE</scope>
    <source>
        <strain evidence="2">PSN293</strain>
    </source>
</reference>
<feature type="non-terminal residue" evidence="2">
    <location>
        <position position="458"/>
    </location>
</feature>
<dbReference type="EMBL" id="MU858064">
    <property type="protein sequence ID" value="KAK4216832.1"/>
    <property type="molecule type" value="Genomic_DNA"/>
</dbReference>